<reference evidence="1" key="1">
    <citation type="submission" date="2020-01" db="EMBL/GenBank/DDBJ databases">
        <authorList>
            <person name="Meier V. D."/>
            <person name="Meier V D."/>
        </authorList>
    </citation>
    <scope>NUCLEOTIDE SEQUENCE</scope>
    <source>
        <strain evidence="1">HLG_WM_MAG_02</strain>
    </source>
</reference>
<name>A0A6S6TTA4_9BACT</name>
<accession>A0A6S6TTA4</accession>
<sequence>MTLFVMGLLIGCDNDNNNDGNSETVFATDVKAVLSQSENDEPLEISDSVDTTTNFDALL</sequence>
<proteinExistence type="predicted"/>
<gene>
    <name evidence="1" type="ORF">HELGO_WM22823</name>
</gene>
<organism evidence="1">
    <name type="scientific">uncultured Sulfurovum sp</name>
    <dbReference type="NCBI Taxonomy" id="269237"/>
    <lineage>
        <taxon>Bacteria</taxon>
        <taxon>Pseudomonadati</taxon>
        <taxon>Campylobacterota</taxon>
        <taxon>Epsilonproteobacteria</taxon>
        <taxon>Campylobacterales</taxon>
        <taxon>Sulfurovaceae</taxon>
        <taxon>Sulfurovum</taxon>
        <taxon>environmental samples</taxon>
    </lineage>
</organism>
<evidence type="ECO:0000313" key="1">
    <source>
        <dbReference type="EMBL" id="CAA6823982.1"/>
    </source>
</evidence>
<dbReference type="EMBL" id="CACVAZ010000171">
    <property type="protein sequence ID" value="CAA6823982.1"/>
    <property type="molecule type" value="Genomic_DNA"/>
</dbReference>
<protein>
    <submittedName>
        <fullName evidence="1">Uncharacterized protein</fullName>
    </submittedName>
</protein>
<dbReference type="AlphaFoldDB" id="A0A6S6TTA4"/>